<sequence>MSKRRVARIQERRFVLVPSQLIGWRACQPSQFIKINMLLPESSRWEVVPLSKLRATYIRLSEAALFDILHHNTSFVVLMADLTQSTDPRLMKDNLVPLLNDDDEVDADQHINILHNSILTNGFVVKISVIAKGLRKPPATGGLVLADLSQRNTWKCQHSVDTNVKM</sequence>
<gene>
    <name evidence="1" type="ORF">SeMB42_g07165</name>
</gene>
<accession>A0A507C7E2</accession>
<reference evidence="1 2" key="1">
    <citation type="journal article" date="2019" name="Sci. Rep.">
        <title>Comparative genomics of chytrid fungi reveal insights into the obligate biotrophic and pathogenic lifestyle of Synchytrium endobioticum.</title>
        <authorList>
            <person name="van de Vossenberg B.T.L.H."/>
            <person name="Warris S."/>
            <person name="Nguyen H.D.T."/>
            <person name="van Gent-Pelzer M.P.E."/>
            <person name="Joly D.L."/>
            <person name="van de Geest H.C."/>
            <person name="Bonants P.J.M."/>
            <person name="Smith D.S."/>
            <person name="Levesque C.A."/>
            <person name="van der Lee T.A.J."/>
        </authorList>
    </citation>
    <scope>NUCLEOTIDE SEQUENCE [LARGE SCALE GENOMIC DNA]</scope>
    <source>
        <strain evidence="1 2">MB42</strain>
    </source>
</reference>
<protein>
    <submittedName>
        <fullName evidence="1">Uncharacterized protein</fullName>
    </submittedName>
</protein>
<name>A0A507C7E2_9FUNG</name>
<dbReference type="Proteomes" id="UP000317494">
    <property type="component" value="Unassembled WGS sequence"/>
</dbReference>
<evidence type="ECO:0000313" key="2">
    <source>
        <dbReference type="Proteomes" id="UP000317494"/>
    </source>
</evidence>
<evidence type="ECO:0000313" key="1">
    <source>
        <dbReference type="EMBL" id="TPX35421.1"/>
    </source>
</evidence>
<dbReference type="AlphaFoldDB" id="A0A507C7E2"/>
<dbReference type="VEuPathDB" id="FungiDB:SeMB42_g07165"/>
<dbReference type="EMBL" id="QEAN01000469">
    <property type="protein sequence ID" value="TPX35421.1"/>
    <property type="molecule type" value="Genomic_DNA"/>
</dbReference>
<organism evidence="1 2">
    <name type="scientific">Synchytrium endobioticum</name>
    <dbReference type="NCBI Taxonomy" id="286115"/>
    <lineage>
        <taxon>Eukaryota</taxon>
        <taxon>Fungi</taxon>
        <taxon>Fungi incertae sedis</taxon>
        <taxon>Chytridiomycota</taxon>
        <taxon>Chytridiomycota incertae sedis</taxon>
        <taxon>Chytridiomycetes</taxon>
        <taxon>Synchytriales</taxon>
        <taxon>Synchytriaceae</taxon>
        <taxon>Synchytrium</taxon>
    </lineage>
</organism>
<comment type="caution">
    <text evidence="1">The sequence shown here is derived from an EMBL/GenBank/DDBJ whole genome shotgun (WGS) entry which is preliminary data.</text>
</comment>
<keyword evidence="2" id="KW-1185">Reference proteome</keyword>
<proteinExistence type="predicted"/>